<dbReference type="GeneID" id="56076744"/>
<evidence type="ECO:0000256" key="1">
    <source>
        <dbReference type="SAM" id="Phobius"/>
    </source>
</evidence>
<protein>
    <submittedName>
        <fullName evidence="2">Uncharacterized protein</fullName>
    </submittedName>
</protein>
<dbReference type="KEGG" id="hrr:HZS55_02735"/>
<keyword evidence="1" id="KW-0812">Transmembrane</keyword>
<evidence type="ECO:0000313" key="2">
    <source>
        <dbReference type="EMBL" id="QLH76283.1"/>
    </source>
</evidence>
<keyword evidence="1" id="KW-1133">Transmembrane helix</keyword>
<dbReference type="OrthoDB" id="241907at2157"/>
<reference evidence="2 3" key="1">
    <citation type="submission" date="2020-07" db="EMBL/GenBank/DDBJ databases">
        <title>Halosimplex pelagicum sp. nov. and Halosimplex rubrum sp. nov., isolated from salted brown alga Laminaria, and emended description of the genus Halosimplex.</title>
        <authorList>
            <person name="Cui H."/>
        </authorList>
    </citation>
    <scope>NUCLEOTIDE SEQUENCE [LARGE SCALE GENOMIC DNA]</scope>
    <source>
        <strain evidence="2 3">R27</strain>
    </source>
</reference>
<name>A0A7D5NY90_9EURY</name>
<dbReference type="Proteomes" id="UP000509667">
    <property type="component" value="Chromosome"/>
</dbReference>
<dbReference type="RefSeq" id="WP_179910225.1">
    <property type="nucleotide sequence ID" value="NZ_CP058910.1"/>
</dbReference>
<feature type="transmembrane region" description="Helical" evidence="1">
    <location>
        <begin position="70"/>
        <end position="89"/>
    </location>
</feature>
<dbReference type="EMBL" id="CP058910">
    <property type="protein sequence ID" value="QLH76283.1"/>
    <property type="molecule type" value="Genomic_DNA"/>
</dbReference>
<sequence>MNRPLLHRLLSVALGVATGGGLWLFDANPGIAGAAGASVLVLGLVTGRIVRTHPEFTSSSGRWQDSKWTAAGQFFVIVVAFQAVFSAAVDLPDQIGLHVVVLATYMVGYFVGGLDALERGGRDAAREGSAGAVDPADD</sequence>
<feature type="transmembrane region" description="Helical" evidence="1">
    <location>
        <begin position="95"/>
        <end position="117"/>
    </location>
</feature>
<organism evidence="2 3">
    <name type="scientific">Halosimplex rubrum</name>
    <dbReference type="NCBI Taxonomy" id="869889"/>
    <lineage>
        <taxon>Archaea</taxon>
        <taxon>Methanobacteriati</taxon>
        <taxon>Methanobacteriota</taxon>
        <taxon>Stenosarchaea group</taxon>
        <taxon>Halobacteria</taxon>
        <taxon>Halobacteriales</taxon>
        <taxon>Haloarculaceae</taxon>
        <taxon>Halosimplex</taxon>
    </lineage>
</organism>
<accession>A0A7D5NY90</accession>
<feature type="transmembrane region" description="Helical" evidence="1">
    <location>
        <begin position="31"/>
        <end position="50"/>
    </location>
</feature>
<gene>
    <name evidence="2" type="ORF">HZS55_02735</name>
</gene>
<keyword evidence="3" id="KW-1185">Reference proteome</keyword>
<proteinExistence type="predicted"/>
<keyword evidence="1" id="KW-0472">Membrane</keyword>
<dbReference type="AlphaFoldDB" id="A0A7D5NY90"/>
<feature type="transmembrane region" description="Helical" evidence="1">
    <location>
        <begin position="5"/>
        <end position="25"/>
    </location>
</feature>
<evidence type="ECO:0000313" key="3">
    <source>
        <dbReference type="Proteomes" id="UP000509667"/>
    </source>
</evidence>